<organism evidence="2 3">
    <name type="scientific">Solanum commersonii</name>
    <name type="common">Commerson's wild potato</name>
    <name type="synonym">Commerson's nightshade</name>
    <dbReference type="NCBI Taxonomy" id="4109"/>
    <lineage>
        <taxon>Eukaryota</taxon>
        <taxon>Viridiplantae</taxon>
        <taxon>Streptophyta</taxon>
        <taxon>Embryophyta</taxon>
        <taxon>Tracheophyta</taxon>
        <taxon>Spermatophyta</taxon>
        <taxon>Magnoliopsida</taxon>
        <taxon>eudicotyledons</taxon>
        <taxon>Gunneridae</taxon>
        <taxon>Pentapetalae</taxon>
        <taxon>asterids</taxon>
        <taxon>lamiids</taxon>
        <taxon>Solanales</taxon>
        <taxon>Solanaceae</taxon>
        <taxon>Solanoideae</taxon>
        <taxon>Solaneae</taxon>
        <taxon>Solanum</taxon>
    </lineage>
</organism>
<gene>
    <name evidence="2" type="ORF">H5410_041926</name>
</gene>
<dbReference type="EMBL" id="JACXVP010000008">
    <property type="protein sequence ID" value="KAG5591412.1"/>
    <property type="molecule type" value="Genomic_DNA"/>
</dbReference>
<evidence type="ECO:0000313" key="3">
    <source>
        <dbReference type="Proteomes" id="UP000824120"/>
    </source>
</evidence>
<sequence length="90" mass="10257">MELKSATTHVLLNCPEVQPYHSNGGWPISGELRHSEGIYEEFDATILVDLNNYGEGTSRANEEESQTEEYETSDDELLEENEISDEEEFD</sequence>
<feature type="non-terminal residue" evidence="2">
    <location>
        <position position="90"/>
    </location>
</feature>
<comment type="caution">
    <text evidence="2">The sequence shown here is derived from an EMBL/GenBank/DDBJ whole genome shotgun (WGS) entry which is preliminary data.</text>
</comment>
<dbReference type="Proteomes" id="UP000824120">
    <property type="component" value="Chromosome 8"/>
</dbReference>
<protein>
    <submittedName>
        <fullName evidence="2">Uncharacterized protein</fullName>
    </submittedName>
</protein>
<evidence type="ECO:0000256" key="1">
    <source>
        <dbReference type="SAM" id="MobiDB-lite"/>
    </source>
</evidence>
<name>A0A9J5XW07_SOLCO</name>
<accession>A0A9J5XW07</accession>
<keyword evidence="3" id="KW-1185">Reference proteome</keyword>
<reference evidence="2 3" key="1">
    <citation type="submission" date="2020-09" db="EMBL/GenBank/DDBJ databases">
        <title>De no assembly of potato wild relative species, Solanum commersonii.</title>
        <authorList>
            <person name="Cho K."/>
        </authorList>
    </citation>
    <scope>NUCLEOTIDE SEQUENCE [LARGE SCALE GENOMIC DNA]</scope>
    <source>
        <strain evidence="2">LZ3.2</strain>
        <tissue evidence="2">Leaf</tissue>
    </source>
</reference>
<feature type="compositionally biased region" description="Acidic residues" evidence="1">
    <location>
        <begin position="63"/>
        <end position="90"/>
    </location>
</feature>
<evidence type="ECO:0000313" key="2">
    <source>
        <dbReference type="EMBL" id="KAG5591412.1"/>
    </source>
</evidence>
<dbReference type="AlphaFoldDB" id="A0A9J5XW07"/>
<proteinExistence type="predicted"/>
<feature type="region of interest" description="Disordered" evidence="1">
    <location>
        <begin position="54"/>
        <end position="90"/>
    </location>
</feature>